<dbReference type="InterPro" id="IPR017476">
    <property type="entry name" value="UDP-Glc/GDP-Man"/>
</dbReference>
<dbReference type="EMBL" id="WUUU01000009">
    <property type="protein sequence ID" value="MXR19592.1"/>
    <property type="molecule type" value="Genomic_DNA"/>
</dbReference>
<dbReference type="Proteomes" id="UP000471521">
    <property type="component" value="Unassembled WGS sequence"/>
</dbReference>
<dbReference type="PANTHER" id="PTHR43491">
    <property type="entry name" value="UDP-N-ACETYL-D-MANNOSAMINE DEHYDROGENASE"/>
    <property type="match status" value="1"/>
</dbReference>
<dbReference type="InterPro" id="IPR001732">
    <property type="entry name" value="UDP-Glc/GDP-Man_DH_N"/>
</dbReference>
<evidence type="ECO:0000256" key="1">
    <source>
        <dbReference type="ARBA" id="ARBA00006601"/>
    </source>
</evidence>
<sequence length="432" mass="46094">MTETSEDVVCVVGLGYVGLPLALAFDESGLDVVGYDVDEAKTAALTDGTDPTGEVGDSRITASNASFTHDPAAIGRADYVIVTVPTPVDDMQNPNLEYVEASGRTIGEYITPGTTVVLESTVYPGATRKVLVPAIEATSGYAVDQEFAIGYSPERVSPGVDGRGVEDVSKIVGAGRETVREDLVSLYGRIVDAEIHPAPDIETAEAAKAIENVQRDINLALINELAMACDHMDLDTHDVLEAAGTKWNFDDTYSPGLVGGHCIPIDPLYLVYRSESDGFSPKLILQAREINEHVPTHAARLALRALNDTGRVLAESSLLLLGLAYKPNVADVENSAVGGVVSTLQSYDVTVGGYDPHADDASIRRTFDVDVHDSADFRGYDGVVLTTAHDEFRDPDLAAMAADLDDDPVFVDVPGIVDQHRAEANGFVYDKL</sequence>
<dbReference type="Pfam" id="PF03721">
    <property type="entry name" value="UDPG_MGDP_dh_N"/>
    <property type="match status" value="1"/>
</dbReference>
<feature type="domain" description="UDP-glucose/GDP-mannose dehydrogenase C-terminal" evidence="9">
    <location>
        <begin position="319"/>
        <end position="419"/>
    </location>
</feature>
<dbReference type="SUPFAM" id="SSF51735">
    <property type="entry name" value="NAD(P)-binding Rossmann-fold domains"/>
    <property type="match status" value="1"/>
</dbReference>
<dbReference type="PIRSF" id="PIRSF000124">
    <property type="entry name" value="UDPglc_GDPman_dh"/>
    <property type="match status" value="1"/>
</dbReference>
<dbReference type="Pfam" id="PF03720">
    <property type="entry name" value="UDPG_MGDP_dh_C"/>
    <property type="match status" value="1"/>
</dbReference>
<dbReference type="GO" id="GO:0016628">
    <property type="term" value="F:oxidoreductase activity, acting on the CH-CH group of donors, NAD or NADP as acceptor"/>
    <property type="evidence" value="ECO:0007669"/>
    <property type="project" value="InterPro"/>
</dbReference>
<dbReference type="SMART" id="SM00984">
    <property type="entry name" value="UDPG_MGDP_dh_C"/>
    <property type="match status" value="1"/>
</dbReference>
<dbReference type="Gene3D" id="3.40.50.720">
    <property type="entry name" value="NAD(P)-binding Rossmann-like Domain"/>
    <property type="match status" value="2"/>
</dbReference>
<evidence type="ECO:0000256" key="4">
    <source>
        <dbReference type="ARBA" id="ARBA00023002"/>
    </source>
</evidence>
<evidence type="ECO:0000256" key="6">
    <source>
        <dbReference type="ARBA" id="ARBA00030172"/>
    </source>
</evidence>
<gene>
    <name evidence="10" type="ORF">GRX66_02835</name>
</gene>
<evidence type="ECO:0000256" key="2">
    <source>
        <dbReference type="ARBA" id="ARBA00012935"/>
    </source>
</evidence>
<dbReference type="NCBIfam" id="TIGR03026">
    <property type="entry name" value="NDP-sugDHase"/>
    <property type="match status" value="1"/>
</dbReference>
<dbReference type="SUPFAM" id="SSF48179">
    <property type="entry name" value="6-phosphogluconate dehydrogenase C-terminal domain-like"/>
    <property type="match status" value="1"/>
</dbReference>
<dbReference type="PANTHER" id="PTHR43491:SF2">
    <property type="entry name" value="UDP-N-ACETYL-D-MANNOSAMINE DEHYDROGENASE"/>
    <property type="match status" value="1"/>
</dbReference>
<comment type="similarity">
    <text evidence="1 8">Belongs to the UDP-glucose/GDP-mannose dehydrogenase family.</text>
</comment>
<keyword evidence="4" id="KW-0560">Oxidoreductase</keyword>
<keyword evidence="5" id="KW-0520">NAD</keyword>
<dbReference type="InterPro" id="IPR008927">
    <property type="entry name" value="6-PGluconate_DH-like_C_sf"/>
</dbReference>
<dbReference type="GO" id="GO:0000271">
    <property type="term" value="P:polysaccharide biosynthetic process"/>
    <property type="evidence" value="ECO:0007669"/>
    <property type="project" value="InterPro"/>
</dbReference>
<evidence type="ECO:0000256" key="3">
    <source>
        <dbReference type="ARBA" id="ARBA00016796"/>
    </source>
</evidence>
<dbReference type="GO" id="GO:0051287">
    <property type="term" value="F:NAD binding"/>
    <property type="evidence" value="ECO:0007669"/>
    <property type="project" value="InterPro"/>
</dbReference>
<dbReference type="InterPro" id="IPR014027">
    <property type="entry name" value="UDP-Glc/GDP-Man_DH_C"/>
</dbReference>
<dbReference type="PIRSF" id="PIRSF500136">
    <property type="entry name" value="UDP_ManNAc_DH"/>
    <property type="match status" value="1"/>
</dbReference>
<name>A0A6B0SL11_9EURY</name>
<comment type="catalytic activity">
    <reaction evidence="7">
        <text>UDP-N-acetyl-alpha-D-mannosamine + 2 NAD(+) + H2O = UDP-N-acetyl-alpha-D-mannosaminouronate + 2 NADH + 3 H(+)</text>
        <dbReference type="Rhea" id="RHEA:25780"/>
        <dbReference type="ChEBI" id="CHEBI:15377"/>
        <dbReference type="ChEBI" id="CHEBI:15378"/>
        <dbReference type="ChEBI" id="CHEBI:57540"/>
        <dbReference type="ChEBI" id="CHEBI:57945"/>
        <dbReference type="ChEBI" id="CHEBI:68623"/>
        <dbReference type="ChEBI" id="CHEBI:70731"/>
        <dbReference type="EC" id="1.1.1.336"/>
    </reaction>
</comment>
<dbReference type="EC" id="1.1.1.336" evidence="2"/>
<dbReference type="InterPro" id="IPR028359">
    <property type="entry name" value="UDP_ManNAc/GlcNAc_DH"/>
</dbReference>
<accession>A0A6B0SL11</accession>
<dbReference type="SUPFAM" id="SSF52413">
    <property type="entry name" value="UDP-glucose/GDP-mannose dehydrogenase C-terminal domain"/>
    <property type="match status" value="1"/>
</dbReference>
<evidence type="ECO:0000313" key="11">
    <source>
        <dbReference type="Proteomes" id="UP000471521"/>
    </source>
</evidence>
<evidence type="ECO:0000256" key="5">
    <source>
        <dbReference type="ARBA" id="ARBA00023027"/>
    </source>
</evidence>
<organism evidence="10 11">
    <name type="scientific">Halobacterium bonnevillei</name>
    <dbReference type="NCBI Taxonomy" id="2692200"/>
    <lineage>
        <taxon>Archaea</taxon>
        <taxon>Methanobacteriati</taxon>
        <taxon>Methanobacteriota</taxon>
        <taxon>Stenosarchaea group</taxon>
        <taxon>Halobacteria</taxon>
        <taxon>Halobacteriales</taxon>
        <taxon>Halobacteriaceae</taxon>
        <taxon>Halobacterium</taxon>
    </lineage>
</organism>
<dbReference type="GO" id="GO:0089714">
    <property type="term" value="F:UDP-N-acetyl-D-mannosamine dehydrogenase activity"/>
    <property type="evidence" value="ECO:0007669"/>
    <property type="project" value="UniProtKB-EC"/>
</dbReference>
<dbReference type="InterPro" id="IPR036291">
    <property type="entry name" value="NAD(P)-bd_dom_sf"/>
</dbReference>
<protein>
    <recommendedName>
        <fullName evidence="3">UDP-N-acetyl-D-mannosamine dehydrogenase</fullName>
        <ecNumber evidence="2">1.1.1.336</ecNumber>
    </recommendedName>
    <alternativeName>
        <fullName evidence="6">UDP-ManNAc 6-dehydrogenase</fullName>
    </alternativeName>
</protein>
<keyword evidence="11" id="KW-1185">Reference proteome</keyword>
<reference evidence="10 11" key="1">
    <citation type="submission" date="2019-12" db="EMBL/GenBank/DDBJ databases">
        <title>Isolation and characterization of three novel carbon monoxide-oxidizing members of Halobacteria from salione crusts and soils.</title>
        <authorList>
            <person name="Myers M.R."/>
            <person name="King G.M."/>
        </authorList>
    </citation>
    <scope>NUCLEOTIDE SEQUENCE [LARGE SCALE GENOMIC DNA]</scope>
    <source>
        <strain evidence="10 11">PCN9</strain>
    </source>
</reference>
<dbReference type="OrthoDB" id="372050at2157"/>
<dbReference type="Pfam" id="PF00984">
    <property type="entry name" value="UDPG_MGDP_dh"/>
    <property type="match status" value="1"/>
</dbReference>
<dbReference type="AlphaFoldDB" id="A0A6B0SL11"/>
<comment type="caution">
    <text evidence="10">The sequence shown here is derived from an EMBL/GenBank/DDBJ whole genome shotgun (WGS) entry which is preliminary data.</text>
</comment>
<evidence type="ECO:0000313" key="10">
    <source>
        <dbReference type="EMBL" id="MXR19592.1"/>
    </source>
</evidence>
<dbReference type="InterPro" id="IPR036220">
    <property type="entry name" value="UDP-Glc/GDP-Man_DH_C_sf"/>
</dbReference>
<proteinExistence type="inferred from homology"/>
<evidence type="ECO:0000256" key="7">
    <source>
        <dbReference type="ARBA" id="ARBA00049130"/>
    </source>
</evidence>
<dbReference type="InterPro" id="IPR014026">
    <property type="entry name" value="UDP-Glc/GDP-Man_DH_dimer"/>
</dbReference>
<dbReference type="RefSeq" id="WP_159525177.1">
    <property type="nucleotide sequence ID" value="NZ_WUUU01000009.1"/>
</dbReference>
<evidence type="ECO:0000256" key="8">
    <source>
        <dbReference type="PIRNR" id="PIRNR000124"/>
    </source>
</evidence>
<evidence type="ECO:0000259" key="9">
    <source>
        <dbReference type="SMART" id="SM00984"/>
    </source>
</evidence>